<dbReference type="PANTHER" id="PTHR31429">
    <property type="entry name" value="WRKY TRANSCRIPTION FACTOR 36-RELATED"/>
    <property type="match status" value="1"/>
</dbReference>
<dbReference type="OrthoDB" id="1912868at2759"/>
<protein>
    <submittedName>
        <fullName evidence="12">Probable WRKY transcription factor 61</fullName>
    </submittedName>
</protein>
<feature type="compositionally biased region" description="Basic and acidic residues" evidence="9">
    <location>
        <begin position="19"/>
        <end position="29"/>
    </location>
</feature>
<feature type="region of interest" description="Disordered" evidence="9">
    <location>
        <begin position="152"/>
        <end position="194"/>
    </location>
</feature>
<feature type="region of interest" description="Disordered" evidence="9">
    <location>
        <begin position="1"/>
        <end position="37"/>
    </location>
</feature>
<dbReference type="GO" id="GO:0043565">
    <property type="term" value="F:sequence-specific DNA binding"/>
    <property type="evidence" value="ECO:0007669"/>
    <property type="project" value="InterPro"/>
</dbReference>
<dbReference type="Proteomes" id="UP000504604">
    <property type="component" value="Linkage group LG8"/>
</dbReference>
<keyword evidence="5" id="KW-0804">Transcription</keyword>
<keyword evidence="4" id="KW-0238">DNA-binding</keyword>
<evidence type="ECO:0000256" key="8">
    <source>
        <dbReference type="SAM" id="Coils"/>
    </source>
</evidence>
<dbReference type="AlphaFoldDB" id="A0A6I9TUC8"/>
<feature type="compositionally biased region" description="Acidic residues" evidence="9">
    <location>
        <begin position="165"/>
        <end position="174"/>
    </location>
</feature>
<feature type="domain" description="WRKY" evidence="10">
    <location>
        <begin position="211"/>
        <end position="277"/>
    </location>
</feature>
<feature type="region of interest" description="Disordered" evidence="9">
    <location>
        <begin position="520"/>
        <end position="561"/>
    </location>
</feature>
<dbReference type="PROSITE" id="PS50811">
    <property type="entry name" value="WRKY"/>
    <property type="match status" value="1"/>
</dbReference>
<evidence type="ECO:0000256" key="6">
    <source>
        <dbReference type="ARBA" id="ARBA00023242"/>
    </source>
</evidence>
<dbReference type="PANTHER" id="PTHR31429:SF86">
    <property type="entry name" value="WRKY TRANSCRIPTION FACTOR 61-RELATED"/>
    <property type="match status" value="1"/>
</dbReference>
<name>A0A6I9TUC8_SESIN</name>
<evidence type="ECO:0000313" key="12">
    <source>
        <dbReference type="RefSeq" id="XP_011087283.2"/>
    </source>
</evidence>
<evidence type="ECO:0000256" key="9">
    <source>
        <dbReference type="SAM" id="MobiDB-lite"/>
    </source>
</evidence>
<comment type="similarity">
    <text evidence="7">Belongs to the WRKY group II-b family.</text>
</comment>
<dbReference type="SMART" id="SM00774">
    <property type="entry name" value="WRKY"/>
    <property type="match status" value="1"/>
</dbReference>
<evidence type="ECO:0000259" key="10">
    <source>
        <dbReference type="PROSITE" id="PS50811"/>
    </source>
</evidence>
<dbReference type="SUPFAM" id="SSF118290">
    <property type="entry name" value="WRKY DNA-binding domain"/>
    <property type="match status" value="1"/>
</dbReference>
<evidence type="ECO:0000256" key="4">
    <source>
        <dbReference type="ARBA" id="ARBA00023125"/>
    </source>
</evidence>
<keyword evidence="2" id="KW-0805">Transcription regulation</keyword>
<evidence type="ECO:0000256" key="1">
    <source>
        <dbReference type="ARBA" id="ARBA00004123"/>
    </source>
</evidence>
<evidence type="ECO:0000313" key="11">
    <source>
        <dbReference type="Proteomes" id="UP000504604"/>
    </source>
</evidence>
<sequence length="561" mass="60645">MEMDSTSLHKAAVLDGAFEENKASESDRGKKSRGGEIAFQLEDKLVSAKSEMDEVMEENQKLRMCLNRILEDYRTLEMQYRDVIQQEAKKSPTTVPTHQDHDTEEPELIALSLGRTSSNKIRDELNKIPTVEDEGVTLGLECKHDVPKMLSQAETTSLNPSPENSLEEVKEEDAGETRKHKAMNNAGDGGDDEILQQNPVKRARVSVRVRCDTPTMNDGCQWRKYGQKIAKGNPCPRAYYRCTVAPSCPVRKQVQRCMEDMSILITTYEGTHNHPLSVSATAMASTTSAAASMLLSGSSTSGGSGSSSTTSSLNGLNFYLSENSRSKPFYLPNSSISSSSAYPTITLDLTSSSSSSSSHLSRLGNFPPRYPTTNLNFSSSQSNALPVVSWSNNGILSYGTQPCSRNQTTTSLSFQANPNETLYQSYLQKSTINPNQQTLAPDTIAAATKAITLNPSFQSALAAALSSIMGSGGANNSTTCIQNVVENSKQSVKSSDPFPTLSSFPSSTTNIVKKCSPGFLEKSSSTTSSQLGGLTILSPSFPLSNSKSKSNSRGDNRDELI</sequence>
<keyword evidence="11" id="KW-1185">Reference proteome</keyword>
<dbReference type="GeneID" id="105168824"/>
<dbReference type="KEGG" id="sind:105168824"/>
<feature type="compositionally biased region" description="Polar residues" evidence="9">
    <location>
        <begin position="541"/>
        <end position="551"/>
    </location>
</feature>
<dbReference type="FunFam" id="2.20.25.80:FF:000002">
    <property type="entry name" value="probable WRKY transcription factor 31"/>
    <property type="match status" value="1"/>
</dbReference>
<proteinExistence type="inferred from homology"/>
<feature type="compositionally biased region" description="Basic and acidic residues" evidence="9">
    <location>
        <begin position="552"/>
        <end position="561"/>
    </location>
</feature>
<dbReference type="InParanoid" id="A0A6I9TUC8"/>
<evidence type="ECO:0000256" key="5">
    <source>
        <dbReference type="ARBA" id="ARBA00023163"/>
    </source>
</evidence>
<organism evidence="11 12">
    <name type="scientific">Sesamum indicum</name>
    <name type="common">Oriental sesame</name>
    <name type="synonym">Sesamum orientale</name>
    <dbReference type="NCBI Taxonomy" id="4182"/>
    <lineage>
        <taxon>Eukaryota</taxon>
        <taxon>Viridiplantae</taxon>
        <taxon>Streptophyta</taxon>
        <taxon>Embryophyta</taxon>
        <taxon>Tracheophyta</taxon>
        <taxon>Spermatophyta</taxon>
        <taxon>Magnoliopsida</taxon>
        <taxon>eudicotyledons</taxon>
        <taxon>Gunneridae</taxon>
        <taxon>Pentapetalae</taxon>
        <taxon>asterids</taxon>
        <taxon>lamiids</taxon>
        <taxon>Lamiales</taxon>
        <taxon>Pedaliaceae</taxon>
        <taxon>Sesamum</taxon>
    </lineage>
</organism>
<dbReference type="Gene3D" id="2.20.25.80">
    <property type="entry name" value="WRKY domain"/>
    <property type="match status" value="1"/>
</dbReference>
<keyword evidence="6" id="KW-0539">Nucleus</keyword>
<feature type="compositionally biased region" description="Polar residues" evidence="9">
    <location>
        <begin position="152"/>
        <end position="164"/>
    </location>
</feature>
<dbReference type="GO" id="GO:0005634">
    <property type="term" value="C:nucleus"/>
    <property type="evidence" value="ECO:0007669"/>
    <property type="project" value="UniProtKB-SubCell"/>
</dbReference>
<comment type="subcellular location">
    <subcellularLocation>
        <location evidence="1">Nucleus</location>
    </subcellularLocation>
</comment>
<reference evidence="12" key="1">
    <citation type="submission" date="2025-08" db="UniProtKB">
        <authorList>
            <consortium name="RefSeq"/>
        </authorList>
    </citation>
    <scope>IDENTIFICATION</scope>
</reference>
<feature type="coiled-coil region" evidence="8">
    <location>
        <begin position="38"/>
        <end position="86"/>
    </location>
</feature>
<dbReference type="GO" id="GO:0003700">
    <property type="term" value="F:DNA-binding transcription factor activity"/>
    <property type="evidence" value="ECO:0007669"/>
    <property type="project" value="InterPro"/>
</dbReference>
<dbReference type="InterPro" id="IPR044810">
    <property type="entry name" value="WRKY_plant"/>
</dbReference>
<dbReference type="InterPro" id="IPR003657">
    <property type="entry name" value="WRKY_dom"/>
</dbReference>
<gene>
    <name evidence="12" type="primary">LOC105168824</name>
</gene>
<accession>A0A6I9TUC8</accession>
<dbReference type="InterPro" id="IPR036576">
    <property type="entry name" value="WRKY_dom_sf"/>
</dbReference>
<dbReference type="Pfam" id="PF03106">
    <property type="entry name" value="WRKY"/>
    <property type="match status" value="1"/>
</dbReference>
<keyword evidence="3 8" id="KW-0175">Coiled coil</keyword>
<evidence type="ECO:0000256" key="7">
    <source>
        <dbReference type="ARBA" id="ARBA00061007"/>
    </source>
</evidence>
<dbReference type="RefSeq" id="XP_011087283.2">
    <property type="nucleotide sequence ID" value="XM_011088981.2"/>
</dbReference>
<evidence type="ECO:0000256" key="3">
    <source>
        <dbReference type="ARBA" id="ARBA00023054"/>
    </source>
</evidence>
<evidence type="ECO:0000256" key="2">
    <source>
        <dbReference type="ARBA" id="ARBA00023015"/>
    </source>
</evidence>
<dbReference type="Gramene" id="SIN_1006024.t">
    <property type="protein sequence ID" value="SIN_1006024.t"/>
    <property type="gene ID" value="SIN_1006024"/>
</dbReference>
<feature type="compositionally biased region" description="Low complexity" evidence="9">
    <location>
        <begin position="523"/>
        <end position="538"/>
    </location>
</feature>